<gene>
    <name evidence="6" type="ORF">OG2516_16464</name>
</gene>
<dbReference type="PANTHER" id="PTHR43649:SF34">
    <property type="entry name" value="ABC TRANSPORTER PERIPLASMIC-BINDING PROTEIN YCJN-RELATED"/>
    <property type="match status" value="1"/>
</dbReference>
<dbReference type="InterPro" id="IPR050490">
    <property type="entry name" value="Bact_solute-bd_prot1"/>
</dbReference>
<dbReference type="HOGENOM" id="CLU_031285_9_3_5"/>
<feature type="chain" id="PRO_5004206950" evidence="5">
    <location>
        <begin position="20"/>
        <end position="478"/>
    </location>
</feature>
<dbReference type="Gene3D" id="3.40.190.10">
    <property type="entry name" value="Periplasmic binding protein-like II"/>
    <property type="match status" value="2"/>
</dbReference>
<comment type="subcellular location">
    <subcellularLocation>
        <location evidence="1">Periplasm</location>
    </subcellularLocation>
</comment>
<dbReference type="GO" id="GO:0042597">
    <property type="term" value="C:periplasmic space"/>
    <property type="evidence" value="ECO:0007669"/>
    <property type="project" value="UniProtKB-SubCell"/>
</dbReference>
<dbReference type="Pfam" id="PF01547">
    <property type="entry name" value="SBP_bac_1"/>
    <property type="match status" value="1"/>
</dbReference>
<sequence>MKKYLLASVAILAGSAACAEDIVIRMAAPDWGPTRFMQDYANETYTAPSGNNVTLEIDFIPWANFFDRVNASLNSGEQKYQMIVSDSQWLGNFVEAGHFLKLNEYIEADPELQAIMQDVHPALVAGFSTYPHVPAEEIEAAGGYAPDISYYGFPQFPDAYFTYYRNDLFCDEAENAAFEEQYGAPLPCEPADWDDVTWEDWGNYGAFFTRTAGETLAGETLSEDVYGIAYQAGKPLDFSTMQINAFLWQWGGGIWDESNEPEAQVMGVVNSPENIEAFETYLSLLDYAPPIAQTGQMGIFEIQDLYMQGKIAAIIDWAALAAPVVDPATSSVADVTSFAMMPGHMRDGEIDRSANLGGQPFVLTSWNDETVTREALDVVKWWLSEETQIAAVKAGGQSGLQSVMNNPEYDSWSPWNEYFRRSLPWQKDLWHVPEMFEMLTQQQEEFDRAITGQISAEEALNNVAEFQDELLRDAGRLD</sequence>
<dbReference type="EMBL" id="AAOT01000008">
    <property type="protein sequence ID" value="EAR51912.1"/>
    <property type="molecule type" value="Genomic_DNA"/>
</dbReference>
<organism evidence="6 7">
    <name type="scientific">Oceanicola granulosus (strain ATCC BAA-861 / DSM 15982 / KCTC 12143 / HTCC2516)</name>
    <dbReference type="NCBI Taxonomy" id="314256"/>
    <lineage>
        <taxon>Bacteria</taxon>
        <taxon>Pseudomonadati</taxon>
        <taxon>Pseudomonadota</taxon>
        <taxon>Alphaproteobacteria</taxon>
        <taxon>Rhodobacterales</taxon>
        <taxon>Roseobacteraceae</taxon>
        <taxon>Oceanicola</taxon>
    </lineage>
</organism>
<evidence type="ECO:0000313" key="7">
    <source>
        <dbReference type="Proteomes" id="UP000003635"/>
    </source>
</evidence>
<dbReference type="OrthoDB" id="9812682at2"/>
<feature type="signal peptide" evidence="5">
    <location>
        <begin position="1"/>
        <end position="19"/>
    </location>
</feature>
<dbReference type="AlphaFoldDB" id="Q2CGM3"/>
<name>Q2CGM3_OCEGH</name>
<keyword evidence="3" id="KW-0813">Transport</keyword>
<evidence type="ECO:0000256" key="2">
    <source>
        <dbReference type="ARBA" id="ARBA00008520"/>
    </source>
</evidence>
<evidence type="ECO:0000256" key="5">
    <source>
        <dbReference type="SAM" id="SignalP"/>
    </source>
</evidence>
<reference evidence="6 7" key="1">
    <citation type="journal article" date="2010" name="J. Bacteriol.">
        <title>Genome sequences of Oceanicola granulosus HTCC2516(T) and Oceanicola batsensis HTCC2597(TDelta).</title>
        <authorList>
            <person name="Thrash J.C."/>
            <person name="Cho J.C."/>
            <person name="Vergin K.L."/>
            <person name="Giovannoni S.J."/>
        </authorList>
    </citation>
    <scope>NUCLEOTIDE SEQUENCE [LARGE SCALE GENOMIC DNA]</scope>
    <source>
        <strain evidence="7">ATCC BAA-861 / DSM 15982 / KCTC 12143 / HTCC2516</strain>
    </source>
</reference>
<dbReference type="PROSITE" id="PS51257">
    <property type="entry name" value="PROKAR_LIPOPROTEIN"/>
    <property type="match status" value="1"/>
</dbReference>
<evidence type="ECO:0000256" key="3">
    <source>
        <dbReference type="ARBA" id="ARBA00022448"/>
    </source>
</evidence>
<accession>Q2CGM3</accession>
<keyword evidence="7" id="KW-1185">Reference proteome</keyword>
<evidence type="ECO:0000313" key="6">
    <source>
        <dbReference type="EMBL" id="EAR51912.1"/>
    </source>
</evidence>
<keyword evidence="4 5" id="KW-0732">Signal</keyword>
<proteinExistence type="inferred from homology"/>
<comment type="similarity">
    <text evidence="2">Belongs to the bacterial solute-binding protein 1 family.</text>
</comment>
<dbReference type="SUPFAM" id="SSF53850">
    <property type="entry name" value="Periplasmic binding protein-like II"/>
    <property type="match status" value="1"/>
</dbReference>
<dbReference type="STRING" id="314256.OG2516_16464"/>
<dbReference type="eggNOG" id="COG1653">
    <property type="taxonomic scope" value="Bacteria"/>
</dbReference>
<dbReference type="InterPro" id="IPR006059">
    <property type="entry name" value="SBP"/>
</dbReference>
<evidence type="ECO:0000256" key="1">
    <source>
        <dbReference type="ARBA" id="ARBA00004418"/>
    </source>
</evidence>
<comment type="caution">
    <text evidence="6">The sequence shown here is derived from an EMBL/GenBank/DDBJ whole genome shotgun (WGS) entry which is preliminary data.</text>
</comment>
<evidence type="ECO:0000256" key="4">
    <source>
        <dbReference type="ARBA" id="ARBA00022729"/>
    </source>
</evidence>
<dbReference type="PANTHER" id="PTHR43649">
    <property type="entry name" value="ARABINOSE-BINDING PROTEIN-RELATED"/>
    <property type="match status" value="1"/>
</dbReference>
<dbReference type="RefSeq" id="WP_007257239.1">
    <property type="nucleotide sequence ID" value="NZ_CH724111.1"/>
</dbReference>
<protein>
    <submittedName>
        <fullName evidence="6">Uncharacterized protein</fullName>
    </submittedName>
</protein>
<dbReference type="Proteomes" id="UP000003635">
    <property type="component" value="Unassembled WGS sequence"/>
</dbReference>